<organism evidence="8 9">
    <name type="scientific">Polaribacter pacificus</name>
    <dbReference type="NCBI Taxonomy" id="1775173"/>
    <lineage>
        <taxon>Bacteria</taxon>
        <taxon>Pseudomonadati</taxon>
        <taxon>Bacteroidota</taxon>
        <taxon>Flavobacteriia</taxon>
        <taxon>Flavobacteriales</taxon>
        <taxon>Flavobacteriaceae</taxon>
    </lineage>
</organism>
<reference evidence="8" key="1">
    <citation type="journal article" date="2014" name="Int. J. Syst. Evol. Microbiol.">
        <title>Complete genome sequence of Corynebacterium casei LMG S-19264T (=DSM 44701T), isolated from a smear-ripened cheese.</title>
        <authorList>
            <consortium name="US DOE Joint Genome Institute (JGI-PGF)"/>
            <person name="Walter F."/>
            <person name="Albersmeier A."/>
            <person name="Kalinowski J."/>
            <person name="Ruckert C."/>
        </authorList>
    </citation>
    <scope>NUCLEOTIDE SEQUENCE</scope>
    <source>
        <strain evidence="8">CGMCC 1.15763</strain>
    </source>
</reference>
<reference evidence="8" key="2">
    <citation type="submission" date="2020-09" db="EMBL/GenBank/DDBJ databases">
        <authorList>
            <person name="Sun Q."/>
            <person name="Zhou Y."/>
        </authorList>
    </citation>
    <scope>NUCLEOTIDE SEQUENCE</scope>
    <source>
        <strain evidence="8">CGMCC 1.15763</strain>
    </source>
</reference>
<evidence type="ECO:0000256" key="1">
    <source>
        <dbReference type="ARBA" id="ARBA00022670"/>
    </source>
</evidence>
<keyword evidence="9" id="KW-1185">Reference proteome</keyword>
<dbReference type="GO" id="GO:0046872">
    <property type="term" value="F:metal ion binding"/>
    <property type="evidence" value="ECO:0007669"/>
    <property type="project" value="UniProtKB-KW"/>
</dbReference>
<dbReference type="PANTHER" id="PTHR30471">
    <property type="entry name" value="DNA REPAIR PROTEIN RADC"/>
    <property type="match status" value="1"/>
</dbReference>
<evidence type="ECO:0000313" key="8">
    <source>
        <dbReference type="EMBL" id="GGG89907.1"/>
    </source>
</evidence>
<evidence type="ECO:0000259" key="7">
    <source>
        <dbReference type="PROSITE" id="PS50249"/>
    </source>
</evidence>
<dbReference type="PROSITE" id="PS50249">
    <property type="entry name" value="MPN"/>
    <property type="match status" value="1"/>
</dbReference>
<dbReference type="Gene3D" id="3.40.140.10">
    <property type="entry name" value="Cytidine Deaminase, domain 2"/>
    <property type="match status" value="1"/>
</dbReference>
<evidence type="ECO:0000256" key="3">
    <source>
        <dbReference type="ARBA" id="ARBA00022801"/>
    </source>
</evidence>
<dbReference type="PANTHER" id="PTHR30471:SF3">
    <property type="entry name" value="UPF0758 PROTEIN YEES-RELATED"/>
    <property type="match status" value="1"/>
</dbReference>
<name>A0A917MBN4_9FLAO</name>
<evidence type="ECO:0000313" key="9">
    <source>
        <dbReference type="Proteomes" id="UP000633278"/>
    </source>
</evidence>
<keyword evidence="3" id="KW-0378">Hydrolase</keyword>
<keyword evidence="5" id="KW-0482">Metalloprotease</keyword>
<evidence type="ECO:0000256" key="4">
    <source>
        <dbReference type="ARBA" id="ARBA00022833"/>
    </source>
</evidence>
<keyword evidence="4" id="KW-0862">Zinc</keyword>
<comment type="caution">
    <text evidence="8">The sequence shown here is derived from an EMBL/GenBank/DDBJ whole genome shotgun (WGS) entry which is preliminary data.</text>
</comment>
<dbReference type="PROSITE" id="PS01302">
    <property type="entry name" value="UPF0758"/>
    <property type="match status" value="1"/>
</dbReference>
<dbReference type="NCBIfam" id="NF000642">
    <property type="entry name" value="PRK00024.1"/>
    <property type="match status" value="1"/>
</dbReference>
<evidence type="ECO:0000256" key="2">
    <source>
        <dbReference type="ARBA" id="ARBA00022723"/>
    </source>
</evidence>
<dbReference type="Pfam" id="PF04002">
    <property type="entry name" value="RadC"/>
    <property type="match status" value="1"/>
</dbReference>
<protein>
    <submittedName>
        <fullName evidence="8">DNA repair protein RadC</fullName>
    </submittedName>
</protein>
<accession>A0A917MBN4</accession>
<dbReference type="RefSeq" id="WP_188597508.1">
    <property type="nucleotide sequence ID" value="NZ_BMJW01000001.1"/>
</dbReference>
<keyword evidence="2" id="KW-0479">Metal-binding</keyword>
<dbReference type="AlphaFoldDB" id="A0A917MBN4"/>
<proteinExistence type="inferred from homology"/>
<dbReference type="Pfam" id="PF20582">
    <property type="entry name" value="UPF0758_N"/>
    <property type="match status" value="1"/>
</dbReference>
<dbReference type="InterPro" id="IPR001405">
    <property type="entry name" value="UPF0758"/>
</dbReference>
<dbReference type="EMBL" id="BMJW01000001">
    <property type="protein sequence ID" value="GGG89907.1"/>
    <property type="molecule type" value="Genomic_DNA"/>
</dbReference>
<evidence type="ECO:0000256" key="6">
    <source>
        <dbReference type="RuleBase" id="RU003797"/>
    </source>
</evidence>
<dbReference type="InterPro" id="IPR020891">
    <property type="entry name" value="UPF0758_CS"/>
</dbReference>
<dbReference type="InterPro" id="IPR037518">
    <property type="entry name" value="MPN"/>
</dbReference>
<keyword evidence="1" id="KW-0645">Protease</keyword>
<dbReference type="GO" id="GO:0006508">
    <property type="term" value="P:proteolysis"/>
    <property type="evidence" value="ECO:0007669"/>
    <property type="project" value="UniProtKB-KW"/>
</dbReference>
<dbReference type="GO" id="GO:0008237">
    <property type="term" value="F:metallopeptidase activity"/>
    <property type="evidence" value="ECO:0007669"/>
    <property type="project" value="UniProtKB-KW"/>
</dbReference>
<feature type="domain" description="MPN" evidence="7">
    <location>
        <begin position="106"/>
        <end position="228"/>
    </location>
</feature>
<comment type="similarity">
    <text evidence="6">Belongs to the UPF0758 family.</text>
</comment>
<dbReference type="InterPro" id="IPR046778">
    <property type="entry name" value="UPF0758_N"/>
</dbReference>
<dbReference type="CDD" id="cd08071">
    <property type="entry name" value="MPN_DUF2466"/>
    <property type="match status" value="1"/>
</dbReference>
<sequence length="228" mass="25258">MNTIPIKAWSLDDRPREKLLAKGKAVLTDAELLAIVIGSGNREESALALSKRILGSVNNNIQELSKLSIGQLTKFKGIGAVKAISIVSSLELGRRRHFEQQEVKPVIKSSSDVFTILQPLLNELQHEEFWVLYLNNSNRVVAKEQLSKGGLTATMVDVRLLFKKALELFAVAIIVAHNHPSGKLKPSNSDLLLTQKIKDSGALLEIKLLDHLIITQKDYFSFADQSLL</sequence>
<dbReference type="InterPro" id="IPR025657">
    <property type="entry name" value="RadC_JAB"/>
</dbReference>
<dbReference type="Proteomes" id="UP000633278">
    <property type="component" value="Unassembled WGS sequence"/>
</dbReference>
<evidence type="ECO:0000256" key="5">
    <source>
        <dbReference type="ARBA" id="ARBA00023049"/>
    </source>
</evidence>
<dbReference type="NCBIfam" id="TIGR00608">
    <property type="entry name" value="radc"/>
    <property type="match status" value="1"/>
</dbReference>
<gene>
    <name evidence="8" type="primary">radC</name>
    <name evidence="8" type="ORF">GCM10011416_03050</name>
</gene>